<dbReference type="Gene3D" id="3.40.50.300">
    <property type="entry name" value="P-loop containing nucleotide triphosphate hydrolases"/>
    <property type="match status" value="1"/>
</dbReference>
<evidence type="ECO:0000259" key="8">
    <source>
        <dbReference type="Pfam" id="PF21694"/>
    </source>
</evidence>
<reference evidence="10" key="1">
    <citation type="submission" date="2017-09" db="EMBL/GenBank/DDBJ databases">
        <title>Depth-based differentiation of microbial function through sediment-hosted aquifers and enrichment of novel symbionts in the deep terrestrial subsurface.</title>
        <authorList>
            <person name="Probst A.J."/>
            <person name="Ladd B."/>
            <person name="Jarett J.K."/>
            <person name="Geller-Mcgrath D.E."/>
            <person name="Sieber C.M.K."/>
            <person name="Emerson J.B."/>
            <person name="Anantharaman K."/>
            <person name="Thomas B.C."/>
            <person name="Malmstrom R."/>
            <person name="Stieglmeier M."/>
            <person name="Klingl A."/>
            <person name="Woyke T."/>
            <person name="Ryan C.M."/>
            <person name="Banfield J.F."/>
        </authorList>
    </citation>
    <scope>NUCLEOTIDE SEQUENCE [LARGE SCALE GENOMIC DNA]</scope>
</reference>
<proteinExistence type="inferred from homology"/>
<dbReference type="EMBL" id="PEWP01000014">
    <property type="protein sequence ID" value="PIU47116.1"/>
    <property type="molecule type" value="Genomic_DNA"/>
</dbReference>
<comment type="catalytic activity">
    <reaction evidence="7">
        <text>DNA(n) + a 2'-deoxyribonucleoside 5'-triphosphate = DNA(n+1) + diphosphate</text>
        <dbReference type="Rhea" id="RHEA:22508"/>
        <dbReference type="Rhea" id="RHEA-COMP:17339"/>
        <dbReference type="Rhea" id="RHEA-COMP:17340"/>
        <dbReference type="ChEBI" id="CHEBI:33019"/>
        <dbReference type="ChEBI" id="CHEBI:61560"/>
        <dbReference type="ChEBI" id="CHEBI:173112"/>
        <dbReference type="EC" id="2.7.7.7"/>
    </reaction>
</comment>
<dbReference type="SUPFAM" id="SSF52540">
    <property type="entry name" value="P-loop containing nucleoside triphosphate hydrolases"/>
    <property type="match status" value="1"/>
</dbReference>
<dbReference type="EC" id="2.7.7.7" evidence="1"/>
<keyword evidence="4" id="KW-0235">DNA replication</keyword>
<dbReference type="GO" id="GO:0003677">
    <property type="term" value="F:DNA binding"/>
    <property type="evidence" value="ECO:0007669"/>
    <property type="project" value="InterPro"/>
</dbReference>
<keyword evidence="3" id="KW-0548">Nucleotidyltransferase</keyword>
<name>A0A2M6Z401_9BACT</name>
<evidence type="ECO:0000256" key="5">
    <source>
        <dbReference type="ARBA" id="ARBA00022932"/>
    </source>
</evidence>
<accession>A0A2M6Z401</accession>
<dbReference type="NCBIfam" id="TIGR01128">
    <property type="entry name" value="holA"/>
    <property type="match status" value="1"/>
</dbReference>
<dbReference type="Gene3D" id="1.20.272.10">
    <property type="match status" value="1"/>
</dbReference>
<dbReference type="GO" id="GO:0003887">
    <property type="term" value="F:DNA-directed DNA polymerase activity"/>
    <property type="evidence" value="ECO:0007669"/>
    <property type="project" value="UniProtKB-KW"/>
</dbReference>
<sequence>MIIFLYGSDTFRSRQKLNEIVDHYKKIHKSGLNLEFSEGKDLNFEEFWEKFSQCSLFNKKKLFILNNIFSNQTFLEFFLKKLKKIADSADGVIIYENYENKEREPKDKLFLLKKYSKFQEFRPLTGIQLINWIKKEFEKEKIAISDEGIKLLIDFVGNDLWRMKNEIKKLSDYKRKEKEIAPSDIKKLVQPKIETAIFKTMDAISLGNKKEALKLIERHLKKGDNPLYLLSMITRQFRNLLLLKSDSNFASELHPYEAKKNFYQTQRFRLEDLKKIYQKIFELDFEIKTGKVTAEKGLENLILELPV</sequence>
<dbReference type="PANTHER" id="PTHR34388">
    <property type="entry name" value="DNA POLYMERASE III SUBUNIT DELTA"/>
    <property type="match status" value="1"/>
</dbReference>
<dbReference type="GO" id="GO:0006261">
    <property type="term" value="P:DNA-templated DNA replication"/>
    <property type="evidence" value="ECO:0007669"/>
    <property type="project" value="TreeGrafter"/>
</dbReference>
<evidence type="ECO:0000256" key="1">
    <source>
        <dbReference type="ARBA" id="ARBA00012417"/>
    </source>
</evidence>
<evidence type="ECO:0000256" key="7">
    <source>
        <dbReference type="ARBA" id="ARBA00049244"/>
    </source>
</evidence>
<feature type="domain" description="DNA polymerase III delta subunit-like C-terminal" evidence="8">
    <location>
        <begin position="194"/>
        <end position="305"/>
    </location>
</feature>
<evidence type="ECO:0000256" key="2">
    <source>
        <dbReference type="ARBA" id="ARBA00022679"/>
    </source>
</evidence>
<gene>
    <name evidence="9" type="primary">holA</name>
    <name evidence="9" type="ORF">COS93_00705</name>
</gene>
<organism evidence="9 10">
    <name type="scientific">bacterium (Candidatus Gribaldobacteria) CG07_land_8_20_14_0_80_33_18</name>
    <dbReference type="NCBI Taxonomy" id="2014272"/>
    <lineage>
        <taxon>Bacteria</taxon>
        <taxon>Candidatus Gribaldobacteria</taxon>
    </lineage>
</organism>
<evidence type="ECO:0000313" key="10">
    <source>
        <dbReference type="Proteomes" id="UP000228777"/>
    </source>
</evidence>
<dbReference type="InterPro" id="IPR048466">
    <property type="entry name" value="DNA_pol3_delta-like_C"/>
</dbReference>
<dbReference type="AlphaFoldDB" id="A0A2M6Z401"/>
<evidence type="ECO:0000313" key="9">
    <source>
        <dbReference type="EMBL" id="PIU47116.1"/>
    </source>
</evidence>
<keyword evidence="2" id="KW-0808">Transferase</keyword>
<dbReference type="GO" id="GO:0009360">
    <property type="term" value="C:DNA polymerase III complex"/>
    <property type="evidence" value="ECO:0007669"/>
    <property type="project" value="TreeGrafter"/>
</dbReference>
<dbReference type="InterPro" id="IPR005790">
    <property type="entry name" value="DNA_polIII_delta"/>
</dbReference>
<comment type="caution">
    <text evidence="9">The sequence shown here is derived from an EMBL/GenBank/DDBJ whole genome shotgun (WGS) entry which is preliminary data.</text>
</comment>
<dbReference type="InterPro" id="IPR027417">
    <property type="entry name" value="P-loop_NTPase"/>
</dbReference>
<protein>
    <recommendedName>
        <fullName evidence="1">DNA-directed DNA polymerase</fullName>
        <ecNumber evidence="1">2.7.7.7</ecNumber>
    </recommendedName>
</protein>
<evidence type="ECO:0000256" key="4">
    <source>
        <dbReference type="ARBA" id="ARBA00022705"/>
    </source>
</evidence>
<dbReference type="Gene3D" id="1.10.8.60">
    <property type="match status" value="1"/>
</dbReference>
<dbReference type="Proteomes" id="UP000228777">
    <property type="component" value="Unassembled WGS sequence"/>
</dbReference>
<comment type="similarity">
    <text evidence="6">Belongs to the DNA polymerase HolA subunit family.</text>
</comment>
<evidence type="ECO:0000256" key="3">
    <source>
        <dbReference type="ARBA" id="ARBA00022695"/>
    </source>
</evidence>
<evidence type="ECO:0000256" key="6">
    <source>
        <dbReference type="ARBA" id="ARBA00034754"/>
    </source>
</evidence>
<dbReference type="Pfam" id="PF21694">
    <property type="entry name" value="DNA_pol3_delta_C"/>
    <property type="match status" value="1"/>
</dbReference>
<keyword evidence="5" id="KW-0239">DNA-directed DNA polymerase</keyword>
<dbReference type="SUPFAM" id="SSF48019">
    <property type="entry name" value="post-AAA+ oligomerization domain-like"/>
    <property type="match status" value="1"/>
</dbReference>
<dbReference type="PANTHER" id="PTHR34388:SF1">
    <property type="entry name" value="DNA POLYMERASE III SUBUNIT DELTA"/>
    <property type="match status" value="1"/>
</dbReference>
<dbReference type="InterPro" id="IPR008921">
    <property type="entry name" value="DNA_pol3_clamp-load_cplx_C"/>
</dbReference>